<reference evidence="2 3" key="1">
    <citation type="journal article" date="2020" name="Nat. Commun.">
        <title>Donkey genomes provide new insights into domestication and selection for coat color.</title>
        <authorList>
            <person name="Wang"/>
            <person name="C."/>
            <person name="Li"/>
            <person name="H."/>
            <person name="Guo"/>
            <person name="Y."/>
            <person name="Huang"/>
            <person name="J."/>
            <person name="Sun"/>
            <person name="Y."/>
            <person name="Min"/>
            <person name="J."/>
            <person name="Wang"/>
            <person name="J."/>
            <person name="Fang"/>
            <person name="X."/>
            <person name="Zhao"/>
            <person name="Z."/>
            <person name="Wang"/>
            <person name="S."/>
            <person name="Zhang"/>
            <person name="Y."/>
            <person name="Liu"/>
            <person name="Q."/>
            <person name="Jiang"/>
            <person name="Q."/>
            <person name="Wang"/>
            <person name="X."/>
            <person name="Guo"/>
            <person name="Y."/>
            <person name="Yang"/>
            <person name="C."/>
            <person name="Wang"/>
            <person name="Y."/>
            <person name="Tian"/>
            <person name="F."/>
            <person name="Zhuang"/>
            <person name="G."/>
            <person name="Fan"/>
            <person name="Y."/>
            <person name="Gao"/>
            <person name="Q."/>
            <person name="Li"/>
            <person name="Y."/>
            <person name="Ju"/>
            <person name="Z."/>
            <person name="Li"/>
            <person name="J."/>
            <person name="Li"/>
            <person name="R."/>
            <person name="Hou"/>
            <person name="M."/>
            <person name="Yang"/>
            <person name="G."/>
            <person name="Liu"/>
            <person name="G."/>
            <person name="Liu"/>
            <person name="W."/>
            <person name="Guo"/>
            <person name="J."/>
            <person name="Pan"/>
            <person name="S."/>
            <person name="Fan"/>
            <person name="G."/>
            <person name="Zhang"/>
            <person name="W."/>
            <person name="Zhang"/>
            <person name="R."/>
            <person name="Yu"/>
            <person name="J."/>
            <person name="Zhang"/>
            <person name="X."/>
            <person name="Yin"/>
            <person name="Q."/>
            <person name="Ji"/>
            <person name="C."/>
            <person name="Jin"/>
            <person name="Y."/>
            <person name="Yue"/>
            <person name="G."/>
            <person name="Liu"/>
            <person name="M."/>
            <person name="Xu"/>
            <person name="J."/>
            <person name="Liu"/>
            <person name="S."/>
            <person name="Jordana"/>
            <person name="J."/>
            <person name="Noce"/>
            <person name="A."/>
            <person name="Amills"/>
            <person name="M."/>
            <person name="Wu"/>
            <person name="D.D."/>
            <person name="Li"/>
            <person name="S."/>
            <person name="Zhou"/>
            <person name="X. and Zhong"/>
            <person name="J."/>
        </authorList>
    </citation>
    <scope>NUCLEOTIDE SEQUENCE [LARGE SCALE GENOMIC DNA]</scope>
</reference>
<feature type="transmembrane region" description="Helical" evidence="1">
    <location>
        <begin position="35"/>
        <end position="55"/>
    </location>
</feature>
<dbReference type="AlphaFoldDB" id="A0A8C4LNJ4"/>
<keyword evidence="1" id="KW-0812">Transmembrane</keyword>
<dbReference type="Ensembl" id="ENSEAST00005012250.2">
    <property type="protein sequence ID" value="ENSEASP00005011265.2"/>
    <property type="gene ID" value="ENSEASG00005007924.2"/>
</dbReference>
<proteinExistence type="predicted"/>
<accession>A0A8C4LNJ4</accession>
<reference evidence="2" key="2">
    <citation type="submission" date="2025-08" db="UniProtKB">
        <authorList>
            <consortium name="Ensembl"/>
        </authorList>
    </citation>
    <scope>IDENTIFICATION</scope>
</reference>
<keyword evidence="1" id="KW-0472">Membrane</keyword>
<protein>
    <submittedName>
        <fullName evidence="2">Uncharacterized protein</fullName>
    </submittedName>
</protein>
<evidence type="ECO:0000256" key="1">
    <source>
        <dbReference type="SAM" id="Phobius"/>
    </source>
</evidence>
<reference evidence="2" key="3">
    <citation type="submission" date="2025-09" db="UniProtKB">
        <authorList>
            <consortium name="Ensembl"/>
        </authorList>
    </citation>
    <scope>IDENTIFICATION</scope>
</reference>
<evidence type="ECO:0000313" key="2">
    <source>
        <dbReference type="Ensembl" id="ENSEASP00005011265.2"/>
    </source>
</evidence>
<sequence length="101" mass="11265">MFLLLIESIISLRFSSFFLILSSLSSSVWCHSACLSSIMLICSSIFSVVSFLLLRCMSSLYILDINPLSDICFANIFSKLLGCLFLLLMVSFAVQKLCSLM</sequence>
<dbReference type="Proteomes" id="UP000694387">
    <property type="component" value="Chromosome 2"/>
</dbReference>
<keyword evidence="3" id="KW-1185">Reference proteome</keyword>
<evidence type="ECO:0000313" key="3">
    <source>
        <dbReference type="Proteomes" id="UP000694387"/>
    </source>
</evidence>
<keyword evidence="1" id="KW-1133">Transmembrane helix</keyword>
<organism evidence="2 3">
    <name type="scientific">Equus asinus</name>
    <name type="common">Donkey</name>
    <name type="synonym">Equus africanus asinus</name>
    <dbReference type="NCBI Taxonomy" id="9793"/>
    <lineage>
        <taxon>Eukaryota</taxon>
        <taxon>Metazoa</taxon>
        <taxon>Chordata</taxon>
        <taxon>Craniata</taxon>
        <taxon>Vertebrata</taxon>
        <taxon>Euteleostomi</taxon>
        <taxon>Mammalia</taxon>
        <taxon>Eutheria</taxon>
        <taxon>Laurasiatheria</taxon>
        <taxon>Perissodactyla</taxon>
        <taxon>Equidae</taxon>
        <taxon>Equus</taxon>
    </lineage>
</organism>
<name>A0A8C4LNJ4_EQUAS</name>
<feature type="transmembrane region" description="Helical" evidence="1">
    <location>
        <begin position="76"/>
        <end position="94"/>
    </location>
</feature>